<evidence type="ECO:0008006" key="5">
    <source>
        <dbReference type="Google" id="ProtNLM"/>
    </source>
</evidence>
<organism evidence="2 3">
    <name type="scientific">Xanthomonas campestris pv. phaseoli</name>
    <dbReference type="NCBI Taxonomy" id="317013"/>
    <lineage>
        <taxon>Bacteria</taxon>
        <taxon>Pseudomonadati</taxon>
        <taxon>Pseudomonadota</taxon>
        <taxon>Gammaproteobacteria</taxon>
        <taxon>Lysobacterales</taxon>
        <taxon>Lysobacteraceae</taxon>
        <taxon>Xanthomonas</taxon>
    </lineage>
</organism>
<evidence type="ECO:0000313" key="3">
    <source>
        <dbReference type="Proteomes" id="UP000234166"/>
    </source>
</evidence>
<dbReference type="EMBL" id="OCYS01000135">
    <property type="protein sequence ID" value="SON92484.1"/>
    <property type="molecule type" value="Genomic_DNA"/>
</dbReference>
<evidence type="ECO:0000313" key="1">
    <source>
        <dbReference type="EMBL" id="SON87663.1"/>
    </source>
</evidence>
<reference evidence="3 4" key="1">
    <citation type="submission" date="2017-10" db="EMBL/GenBank/DDBJ databases">
        <authorList>
            <person name="Regsiter A."/>
            <person name="William W."/>
        </authorList>
    </citation>
    <scope>NUCLEOTIDE SEQUENCE [LARGE SCALE GENOMIC DNA]</scope>
    <source>
        <strain evidence="1 4">CFBP6984</strain>
        <strain evidence="2 3">CFBP7430</strain>
    </source>
</reference>
<protein>
    <recommendedName>
        <fullName evidence="5">Transposase</fullName>
    </recommendedName>
</protein>
<evidence type="ECO:0000313" key="4">
    <source>
        <dbReference type="Proteomes" id="UP000234181"/>
    </source>
</evidence>
<dbReference type="Proteomes" id="UP000234181">
    <property type="component" value="Unassembled WGS sequence"/>
</dbReference>
<accession>A0AB38E4P3</accession>
<comment type="caution">
    <text evidence="2">The sequence shown here is derived from an EMBL/GenBank/DDBJ whole genome shotgun (WGS) entry which is preliminary data.</text>
</comment>
<proteinExistence type="predicted"/>
<dbReference type="EMBL" id="OCYT01000141">
    <property type="protein sequence ID" value="SON87663.1"/>
    <property type="molecule type" value="Genomic_DNA"/>
</dbReference>
<dbReference type="Proteomes" id="UP000234166">
    <property type="component" value="Unassembled WGS sequence"/>
</dbReference>
<keyword evidence="4" id="KW-1185">Reference proteome</keyword>
<name>A0AB38E4P3_XANCH</name>
<evidence type="ECO:0000313" key="2">
    <source>
        <dbReference type="EMBL" id="SON92484.1"/>
    </source>
</evidence>
<dbReference type="AlphaFoldDB" id="A0AB38E4P3"/>
<gene>
    <name evidence="1" type="ORF">XAP6984_810042</name>
    <name evidence="2" type="ORF">XAP7430_770042</name>
</gene>
<sequence length="63" mass="6914">MPLRPGIGELGNWARKHAQHFGRRITVDPLRQPAAATVRPVRGHSAGATGVRKIRLPVQQECP</sequence>